<keyword evidence="13 20" id="KW-0133">Cell shape</keyword>
<feature type="active site" evidence="20">
    <location>
        <position position="283"/>
    </location>
</feature>
<evidence type="ECO:0000256" key="4">
    <source>
        <dbReference type="ARBA" id="ARBA00004752"/>
    </source>
</evidence>
<dbReference type="PANTHER" id="PTHR21071:SF4">
    <property type="entry name" value="UDP-N-ACETYLENOLPYRUVOYLGLUCOSAMINE REDUCTASE"/>
    <property type="match status" value="1"/>
</dbReference>
<dbReference type="Proteomes" id="UP000009061">
    <property type="component" value="Chromosome"/>
</dbReference>
<dbReference type="InterPro" id="IPR036635">
    <property type="entry name" value="MurB_C_sf"/>
</dbReference>
<keyword evidence="12 20" id="KW-0521">NADP</keyword>
<dbReference type="Gene3D" id="3.30.465.10">
    <property type="match status" value="1"/>
</dbReference>
<dbReference type="PROSITE" id="PS51387">
    <property type="entry name" value="FAD_PCMH"/>
    <property type="match status" value="1"/>
</dbReference>
<evidence type="ECO:0000259" key="21">
    <source>
        <dbReference type="PROSITE" id="PS51387"/>
    </source>
</evidence>
<evidence type="ECO:0000256" key="15">
    <source>
        <dbReference type="ARBA" id="ARBA00023002"/>
    </source>
</evidence>
<dbReference type="InterPro" id="IPR016166">
    <property type="entry name" value="FAD-bd_PCMH"/>
</dbReference>
<evidence type="ECO:0000256" key="20">
    <source>
        <dbReference type="HAMAP-Rule" id="MF_00037"/>
    </source>
</evidence>
<evidence type="ECO:0000256" key="9">
    <source>
        <dbReference type="ARBA" id="ARBA00022618"/>
    </source>
</evidence>
<keyword evidence="10 20" id="KW-0285">Flavoprotein</keyword>
<keyword evidence="9 20" id="KW-0132">Cell division</keyword>
<name>H6Q4M5_WIGGL</name>
<dbReference type="STRING" id="1142511.WIGMOR_0243"/>
<dbReference type="GO" id="GO:0051301">
    <property type="term" value="P:cell division"/>
    <property type="evidence" value="ECO:0007669"/>
    <property type="project" value="UniProtKB-KW"/>
</dbReference>
<dbReference type="AlphaFoldDB" id="H6Q4M5"/>
<accession>H6Q4M5</accession>
<dbReference type="NCBIfam" id="TIGR00179">
    <property type="entry name" value="murB"/>
    <property type="match status" value="1"/>
</dbReference>
<sequence length="300" mass="34236">MFLGSGSNVLFLEKYYQGIIILNRIRGFKIIENISSWNIHVCAGEVWNNIVTMCLKRKIPGLENLALIPGYVGAAPIQNIGAYGMELSQICTYVDILLLETGKKIRLHVKDCSFGYRSSIFNTKYFYNYSIVAIGLQLKKKWKACLNYSGLSYLRKQLVTPRQIYKIVCWLRQKKIPNPKHFGNAGSFFKNPVISIQKTKDILNKYPHAPCFNFIHNKFKFSAGWMIDSCGLKGFRLGRAAVHHKQAAIIINTGFATGYEILNLAHYIFLKVKNKFFILLESEVQFISKQGKIDSSKIIT</sequence>
<dbReference type="PANTHER" id="PTHR21071">
    <property type="entry name" value="UDP-N-ACETYLENOLPYRUVOYLGLUCOSAMINE REDUCTASE"/>
    <property type="match status" value="1"/>
</dbReference>
<comment type="pathway">
    <text evidence="4 20">Cell wall biogenesis; peptidoglycan biosynthesis.</text>
</comment>
<feature type="active site" evidence="20">
    <location>
        <position position="117"/>
    </location>
</feature>
<evidence type="ECO:0000256" key="10">
    <source>
        <dbReference type="ARBA" id="ARBA00022630"/>
    </source>
</evidence>
<keyword evidence="14 20" id="KW-0573">Peptidoglycan synthesis</keyword>
<dbReference type="KEGG" id="wgl:WIGMOR_0243"/>
<dbReference type="InterPro" id="IPR006094">
    <property type="entry name" value="Oxid_FAD_bind_N"/>
</dbReference>
<proteinExistence type="inferred from homology"/>
<dbReference type="Gene3D" id="3.90.78.10">
    <property type="entry name" value="UDP-N-acetylenolpyruvoylglucosamine reductase, C-terminal domain"/>
    <property type="match status" value="1"/>
</dbReference>
<keyword evidence="15 20" id="KW-0560">Oxidoreductase</keyword>
<dbReference type="SUPFAM" id="SSF56194">
    <property type="entry name" value="Uridine diphospho-N-Acetylenolpyruvylglucosamine reductase, MurB, C-terminal domain"/>
    <property type="match status" value="1"/>
</dbReference>
<evidence type="ECO:0000313" key="22">
    <source>
        <dbReference type="EMBL" id="AFA41085.1"/>
    </source>
</evidence>
<evidence type="ECO:0000256" key="6">
    <source>
        <dbReference type="ARBA" id="ARBA00012518"/>
    </source>
</evidence>
<dbReference type="Pfam" id="PF01565">
    <property type="entry name" value="FAD_binding_4"/>
    <property type="match status" value="1"/>
</dbReference>
<dbReference type="HOGENOM" id="CLU_035304_0_0_6"/>
<reference evidence="22 23" key="1">
    <citation type="journal article" date="2012" name="MBio">
        <title>Insight into the transmission biology and species-specific functional capabilities of tsetse (Diptera: glossinidae) obligate symbiont wigglesworthia.</title>
        <authorList>
            <person name="Rio R.V."/>
            <person name="Symula R.E."/>
            <person name="Wang J."/>
            <person name="Lohs C."/>
            <person name="Wu Y.N."/>
            <person name="Snyder A.K."/>
            <person name="Bjornson R.D."/>
            <person name="Oshima K."/>
            <person name="Biehl B.S."/>
            <person name="Perna N.T."/>
            <person name="Hattori M."/>
            <person name="Aksoy S."/>
        </authorList>
    </citation>
    <scope>NUCLEOTIDE SEQUENCE [LARGE SCALE GENOMIC DNA]</scope>
    <source>
        <strain evidence="22">WGM</strain>
    </source>
</reference>
<keyword evidence="11 20" id="KW-0274">FAD</keyword>
<evidence type="ECO:0000256" key="17">
    <source>
        <dbReference type="ARBA" id="ARBA00023316"/>
    </source>
</evidence>
<feature type="active site" description="Proton donor" evidence="20">
    <location>
        <position position="187"/>
    </location>
</feature>
<keyword evidence="23" id="KW-1185">Reference proteome</keyword>
<evidence type="ECO:0000256" key="8">
    <source>
        <dbReference type="ARBA" id="ARBA00022490"/>
    </source>
</evidence>
<evidence type="ECO:0000313" key="23">
    <source>
        <dbReference type="Proteomes" id="UP000009061"/>
    </source>
</evidence>
<dbReference type="eggNOG" id="COG0812">
    <property type="taxonomic scope" value="Bacteria"/>
</dbReference>
<evidence type="ECO:0000256" key="16">
    <source>
        <dbReference type="ARBA" id="ARBA00023306"/>
    </source>
</evidence>
<evidence type="ECO:0000256" key="11">
    <source>
        <dbReference type="ARBA" id="ARBA00022827"/>
    </source>
</evidence>
<dbReference type="InterPro" id="IPR011601">
    <property type="entry name" value="MurB_C"/>
</dbReference>
<dbReference type="InterPro" id="IPR003170">
    <property type="entry name" value="MurB"/>
</dbReference>
<evidence type="ECO:0000256" key="13">
    <source>
        <dbReference type="ARBA" id="ARBA00022960"/>
    </source>
</evidence>
<evidence type="ECO:0000256" key="18">
    <source>
        <dbReference type="ARBA" id="ARBA00031026"/>
    </source>
</evidence>
<keyword evidence="8 20" id="KW-0963">Cytoplasm</keyword>
<protein>
    <recommendedName>
        <fullName evidence="7 20">UDP-N-acetylenolpyruvoylglucosamine reductase</fullName>
        <ecNumber evidence="6 20">1.3.1.98</ecNumber>
    </recommendedName>
    <alternativeName>
        <fullName evidence="18 20">UDP-N-acetylmuramate dehydrogenase</fullName>
    </alternativeName>
</protein>
<dbReference type="NCBIfam" id="NF000755">
    <property type="entry name" value="PRK00046.1"/>
    <property type="match status" value="1"/>
</dbReference>
<dbReference type="UniPathway" id="UPA00219"/>
<keyword evidence="16 20" id="KW-0131">Cell cycle</keyword>
<dbReference type="InterPro" id="IPR016169">
    <property type="entry name" value="FAD-bd_PCMH_sub2"/>
</dbReference>
<evidence type="ECO:0000256" key="1">
    <source>
        <dbReference type="ARBA" id="ARBA00001974"/>
    </source>
</evidence>
<dbReference type="InterPro" id="IPR036318">
    <property type="entry name" value="FAD-bd_PCMH-like_sf"/>
</dbReference>
<evidence type="ECO:0000256" key="7">
    <source>
        <dbReference type="ARBA" id="ARBA00015188"/>
    </source>
</evidence>
<evidence type="ECO:0000256" key="14">
    <source>
        <dbReference type="ARBA" id="ARBA00022984"/>
    </source>
</evidence>
<dbReference type="GO" id="GO:0008360">
    <property type="term" value="P:regulation of cell shape"/>
    <property type="evidence" value="ECO:0007669"/>
    <property type="project" value="UniProtKB-KW"/>
</dbReference>
<dbReference type="GO" id="GO:0009252">
    <property type="term" value="P:peptidoglycan biosynthetic process"/>
    <property type="evidence" value="ECO:0007669"/>
    <property type="project" value="UniProtKB-UniRule"/>
</dbReference>
<keyword evidence="17 20" id="KW-0961">Cell wall biogenesis/degradation</keyword>
<dbReference type="HAMAP" id="MF_00037">
    <property type="entry name" value="MurB"/>
    <property type="match status" value="1"/>
</dbReference>
<comment type="similarity">
    <text evidence="5 20">Belongs to the MurB family.</text>
</comment>
<evidence type="ECO:0000256" key="2">
    <source>
        <dbReference type="ARBA" id="ARBA00003921"/>
    </source>
</evidence>
<comment type="catalytic activity">
    <reaction evidence="19 20">
        <text>UDP-N-acetyl-alpha-D-muramate + NADP(+) = UDP-N-acetyl-3-O-(1-carboxyvinyl)-alpha-D-glucosamine + NADPH + H(+)</text>
        <dbReference type="Rhea" id="RHEA:12248"/>
        <dbReference type="ChEBI" id="CHEBI:15378"/>
        <dbReference type="ChEBI" id="CHEBI:57783"/>
        <dbReference type="ChEBI" id="CHEBI:58349"/>
        <dbReference type="ChEBI" id="CHEBI:68483"/>
        <dbReference type="ChEBI" id="CHEBI:70757"/>
        <dbReference type="EC" id="1.3.1.98"/>
    </reaction>
</comment>
<comment type="cofactor">
    <cofactor evidence="1 20">
        <name>FAD</name>
        <dbReference type="ChEBI" id="CHEBI:57692"/>
    </cofactor>
</comment>
<feature type="domain" description="FAD-binding PCMH-type" evidence="21">
    <location>
        <begin position="1"/>
        <end position="141"/>
    </location>
</feature>
<comment type="subcellular location">
    <subcellularLocation>
        <location evidence="3 20">Cytoplasm</location>
    </subcellularLocation>
</comment>
<dbReference type="InterPro" id="IPR016167">
    <property type="entry name" value="FAD-bd_PCMH_sub1"/>
</dbReference>
<dbReference type="Pfam" id="PF02873">
    <property type="entry name" value="MurB_C"/>
    <property type="match status" value="1"/>
</dbReference>
<dbReference type="EC" id="1.3.1.98" evidence="6 20"/>
<organism evidence="22 23">
    <name type="scientific">Wigglesworthia glossinidia endosymbiont of Glossina morsitans morsitans</name>
    <name type="common">Yale colony</name>
    <dbReference type="NCBI Taxonomy" id="1142511"/>
    <lineage>
        <taxon>Bacteria</taxon>
        <taxon>Pseudomonadati</taxon>
        <taxon>Pseudomonadota</taxon>
        <taxon>Gammaproteobacteria</taxon>
        <taxon>Enterobacterales</taxon>
        <taxon>Erwiniaceae</taxon>
        <taxon>Wigglesworthia</taxon>
    </lineage>
</organism>
<dbReference type="GO" id="GO:0005829">
    <property type="term" value="C:cytosol"/>
    <property type="evidence" value="ECO:0007669"/>
    <property type="project" value="TreeGrafter"/>
</dbReference>
<evidence type="ECO:0000256" key="3">
    <source>
        <dbReference type="ARBA" id="ARBA00004496"/>
    </source>
</evidence>
<dbReference type="GO" id="GO:0071949">
    <property type="term" value="F:FAD binding"/>
    <property type="evidence" value="ECO:0007669"/>
    <property type="project" value="InterPro"/>
</dbReference>
<dbReference type="GO" id="GO:0071555">
    <property type="term" value="P:cell wall organization"/>
    <property type="evidence" value="ECO:0007669"/>
    <property type="project" value="UniProtKB-KW"/>
</dbReference>
<dbReference type="GO" id="GO:0008762">
    <property type="term" value="F:UDP-N-acetylmuramate dehydrogenase activity"/>
    <property type="evidence" value="ECO:0007669"/>
    <property type="project" value="UniProtKB-UniRule"/>
</dbReference>
<evidence type="ECO:0000256" key="5">
    <source>
        <dbReference type="ARBA" id="ARBA00010485"/>
    </source>
</evidence>
<evidence type="ECO:0000256" key="12">
    <source>
        <dbReference type="ARBA" id="ARBA00022857"/>
    </source>
</evidence>
<dbReference type="SUPFAM" id="SSF56176">
    <property type="entry name" value="FAD-binding/transporter-associated domain-like"/>
    <property type="match status" value="1"/>
</dbReference>
<gene>
    <name evidence="20 22" type="primary">murB</name>
    <name evidence="22" type="ORF">WIGMOR_0243</name>
</gene>
<dbReference type="EMBL" id="CP003315">
    <property type="protein sequence ID" value="AFA41085.1"/>
    <property type="molecule type" value="Genomic_DNA"/>
</dbReference>
<evidence type="ECO:0000256" key="19">
    <source>
        <dbReference type="ARBA" id="ARBA00048914"/>
    </source>
</evidence>
<dbReference type="Gene3D" id="3.30.43.10">
    <property type="entry name" value="Uridine Diphospho-n-acetylenolpyruvylglucosamine Reductase, domain 2"/>
    <property type="match status" value="1"/>
</dbReference>
<comment type="function">
    <text evidence="2 20">Cell wall formation.</text>
</comment>